<feature type="domain" description="Thioredoxin-like fold" evidence="1">
    <location>
        <begin position="2"/>
        <end position="54"/>
    </location>
</feature>
<name>A0A1W1DEN7_9ZZZZ</name>
<dbReference type="AlphaFoldDB" id="A0A1W1DEN7"/>
<dbReference type="SUPFAM" id="SSF52833">
    <property type="entry name" value="Thioredoxin-like"/>
    <property type="match status" value="2"/>
</dbReference>
<dbReference type="InterPro" id="IPR012336">
    <property type="entry name" value="Thioredoxin-like_fold"/>
</dbReference>
<dbReference type="Pfam" id="PF13098">
    <property type="entry name" value="Thioredoxin_2"/>
    <property type="match status" value="2"/>
</dbReference>
<dbReference type="EMBL" id="FPHS01000272">
    <property type="protein sequence ID" value="SFV79677.1"/>
    <property type="molecule type" value="Genomic_DNA"/>
</dbReference>
<gene>
    <name evidence="2" type="ORF">MNB_SUP05-11-510</name>
</gene>
<evidence type="ECO:0000259" key="1">
    <source>
        <dbReference type="Pfam" id="PF13098"/>
    </source>
</evidence>
<accession>A0A1W1DEN7</accession>
<dbReference type="Gene3D" id="3.40.30.10">
    <property type="entry name" value="Glutaredoxin"/>
    <property type="match status" value="2"/>
</dbReference>
<proteinExistence type="predicted"/>
<organism evidence="2">
    <name type="scientific">hydrothermal vent metagenome</name>
    <dbReference type="NCBI Taxonomy" id="652676"/>
    <lineage>
        <taxon>unclassified sequences</taxon>
        <taxon>metagenomes</taxon>
        <taxon>ecological metagenomes</taxon>
    </lineage>
</organism>
<feature type="domain" description="Thioredoxin-like fold" evidence="1">
    <location>
        <begin position="108"/>
        <end position="191"/>
    </location>
</feature>
<evidence type="ECO:0000313" key="2">
    <source>
        <dbReference type="EMBL" id="SFV79677.1"/>
    </source>
</evidence>
<sequence length="243" mass="28599">MWGDRELTDWEGREFNEKEFSSFMKVQFTPTIIFLDSKGEIVLRLNGYQSIEKMHVVLDYVSTKKYLNQTFARYINSLKTNAVGELNKNILFEPAPHLLTRSDRFPAQKYLAVFFEEPNCPECDTFHQTFMKLDQTKALFKSMQVIQLNALSDEKLITPSGKRSTASQWYDDLKLTYKPAVVFFDKQGKEIIRKDAFFKTYHFHGIMTYVLSGEYKEQPNFQRYLEGKSDKLRDQGITVDIWK</sequence>
<protein>
    <submittedName>
        <fullName evidence="2">Thioredoxin SoxW</fullName>
    </submittedName>
</protein>
<dbReference type="InterPro" id="IPR036249">
    <property type="entry name" value="Thioredoxin-like_sf"/>
</dbReference>
<reference evidence="2" key="1">
    <citation type="submission" date="2016-10" db="EMBL/GenBank/DDBJ databases">
        <authorList>
            <person name="de Groot N.N."/>
        </authorList>
    </citation>
    <scope>NUCLEOTIDE SEQUENCE</scope>
</reference>